<dbReference type="AlphaFoldDB" id="A0A7T8GXT2"/>
<sequence length="61" mass="6959">MILNDRKVKLIQIAETLKISKERVGHIVHEYLDMESSVQSGCRESSQSTKNNNELMILSNV</sequence>
<reference evidence="3" key="1">
    <citation type="submission" date="2021-01" db="EMBL/GenBank/DDBJ databases">
        <title>Caligus Genome Assembly.</title>
        <authorList>
            <person name="Gallardo-Escarate C."/>
        </authorList>
    </citation>
    <scope>NUCLEOTIDE SEQUENCE [LARGE SCALE GENOMIC DNA]</scope>
</reference>
<accession>A0A7T8GXT2</accession>
<proteinExistence type="predicted"/>
<evidence type="ECO:0000256" key="1">
    <source>
        <dbReference type="SAM" id="MobiDB-lite"/>
    </source>
</evidence>
<keyword evidence="3" id="KW-1185">Reference proteome</keyword>
<organism evidence="2 3">
    <name type="scientific">Caligus rogercresseyi</name>
    <name type="common">Sea louse</name>
    <dbReference type="NCBI Taxonomy" id="217165"/>
    <lineage>
        <taxon>Eukaryota</taxon>
        <taxon>Metazoa</taxon>
        <taxon>Ecdysozoa</taxon>
        <taxon>Arthropoda</taxon>
        <taxon>Crustacea</taxon>
        <taxon>Multicrustacea</taxon>
        <taxon>Hexanauplia</taxon>
        <taxon>Copepoda</taxon>
        <taxon>Siphonostomatoida</taxon>
        <taxon>Caligidae</taxon>
        <taxon>Caligus</taxon>
    </lineage>
</organism>
<gene>
    <name evidence="2" type="ORF">FKW44_020421</name>
</gene>
<dbReference type="OrthoDB" id="8189655at2759"/>
<dbReference type="Proteomes" id="UP000595437">
    <property type="component" value="Chromosome 14"/>
</dbReference>
<evidence type="ECO:0000313" key="2">
    <source>
        <dbReference type="EMBL" id="QQP39511.1"/>
    </source>
</evidence>
<name>A0A7T8GXT2_CALRO</name>
<dbReference type="EMBL" id="CP045903">
    <property type="protein sequence ID" value="QQP39511.1"/>
    <property type="molecule type" value="Genomic_DNA"/>
</dbReference>
<evidence type="ECO:0000313" key="3">
    <source>
        <dbReference type="Proteomes" id="UP000595437"/>
    </source>
</evidence>
<feature type="region of interest" description="Disordered" evidence="1">
    <location>
        <begin position="39"/>
        <end position="61"/>
    </location>
</feature>
<protein>
    <submittedName>
        <fullName evidence="2">Mariner transposase</fullName>
    </submittedName>
</protein>